<evidence type="ECO:0000256" key="8">
    <source>
        <dbReference type="SAM" id="Phobius"/>
    </source>
</evidence>
<feature type="transmembrane region" description="Helical" evidence="8">
    <location>
        <begin position="389"/>
        <end position="410"/>
    </location>
</feature>
<keyword evidence="2" id="KW-0813">Transport</keyword>
<dbReference type="GO" id="GO:0140107">
    <property type="term" value="F:high-affinity potassium ion transmembrane transporter activity"/>
    <property type="evidence" value="ECO:0007669"/>
    <property type="project" value="TreeGrafter"/>
</dbReference>
<dbReference type="Proteomes" id="UP001320245">
    <property type="component" value="Unassembled WGS sequence"/>
</dbReference>
<comment type="subcellular location">
    <subcellularLocation>
        <location evidence="1">Membrane</location>
        <topology evidence="1">Multi-pass membrane protein</topology>
    </subcellularLocation>
</comment>
<evidence type="ECO:0000256" key="2">
    <source>
        <dbReference type="ARBA" id="ARBA00022448"/>
    </source>
</evidence>
<accession>A0AAN9YJV4</accession>
<evidence type="ECO:0000313" key="9">
    <source>
        <dbReference type="EMBL" id="KAK7747873.1"/>
    </source>
</evidence>
<evidence type="ECO:0000256" key="4">
    <source>
        <dbReference type="ARBA" id="ARBA00022989"/>
    </source>
</evidence>
<sequence>MPEKPKLRIVLARLFVIATKPDAARPPQHTSIQDDLTQNLVKVLIAMKGRQAWEEFGDKHPRVADGLVNAWSTVRPYLPPINFITMHYAYFIFLGLIFAIILWGTARNPGDISFMDSLYLVASAFTTSGLNPVNLSQLTTGQQVILAIMMILGSPIPISLFTIWLRTRIFEDRFEDIVKMERSRKMQATGTVVGMAGAMIGLPVMSSFRGANKRRDTAGSLGSRKHWQRAEADAFELSGPGHPHPPMPRGRDPEAATTHTITHEHLNPIQEGQKLENVTSTPARQVSPVSYMTRRRPATRDSSRLGNPEGFDFGTFIKENKKSIGRNGQFFDLTEEQREYLGGVEYRALKVLFGIVTVYFVLWQLLGCIALGAWLSVHASSLSAENAQNPWWCGIFLGISAFNCCGMTLLDSGIAVYENDAFVLTIVTILTLAGNAAFPAFLRATVYFCSFVLKHVVHEEDYVVWKEAFDFILKYPRRLYMHMFPASANWVFVAIFSSFAILSWVLLLILSIGNSVLGIYSAGKQVGLALFQSVVLLSPGFAVISISGLYFDVLVLWVIVMYLSQYPEIIVMRNSNVYEERSLGIYASEDSESGDSSSDTDSVQEKPYFPPNGPLLSSATSNGAHGPPLRSGALSVSGVSQTESRFTTNSAKSIRRLAMVGRRGTAFVGKQIQKRMNNFQGVGIAAKPRLKRATQIRFDDQPVLAQEGQVSLVSQHLRGQLSHDIWFIALALFLITLIETSHSIEDPKSYSVFNFLFEIVAGYTNVGMSVGLPNQSYSFSGGWYTGSKIIMVLMMLRGRHRGLPVALDHAVKLPGWDNAQRQEEDAEIRRSISRMSRASLDVA</sequence>
<gene>
    <name evidence="9" type="ORF">SLS53_001124</name>
</gene>
<keyword evidence="3 8" id="KW-0812">Transmembrane</keyword>
<evidence type="ECO:0000256" key="1">
    <source>
        <dbReference type="ARBA" id="ARBA00004141"/>
    </source>
</evidence>
<name>A0AAN9YJV4_9PEZI</name>
<evidence type="ECO:0000256" key="6">
    <source>
        <dbReference type="ARBA" id="ARBA00023136"/>
    </source>
</evidence>
<dbReference type="GO" id="GO:0005886">
    <property type="term" value="C:plasma membrane"/>
    <property type="evidence" value="ECO:0007669"/>
    <property type="project" value="TreeGrafter"/>
</dbReference>
<keyword evidence="5" id="KW-0406">Ion transport</keyword>
<feature type="transmembrane region" description="Helical" evidence="8">
    <location>
        <begin position="186"/>
        <end position="205"/>
    </location>
</feature>
<reference evidence="9 10" key="1">
    <citation type="journal article" date="2023" name="PLoS ONE">
        <title>Cytospora paraplurivora sp. nov. isolated from orchards with fruit tree decline syndrome in Ontario, Canada.</title>
        <authorList>
            <person name="Ilyukhin E."/>
            <person name="Nguyen H.D.T."/>
            <person name="Castle A.J."/>
            <person name="Ellouze W."/>
        </authorList>
    </citation>
    <scope>NUCLEOTIDE SEQUENCE [LARGE SCALE GENOMIC DNA]</scope>
    <source>
        <strain evidence="9 10">FDS-564</strain>
    </source>
</reference>
<evidence type="ECO:0000256" key="5">
    <source>
        <dbReference type="ARBA" id="ARBA00023065"/>
    </source>
</evidence>
<feature type="transmembrane region" description="Helical" evidence="8">
    <location>
        <begin position="422"/>
        <end position="442"/>
    </location>
</feature>
<dbReference type="EMBL" id="JAJSPL020000003">
    <property type="protein sequence ID" value="KAK7747873.1"/>
    <property type="molecule type" value="Genomic_DNA"/>
</dbReference>
<protein>
    <recommendedName>
        <fullName evidence="11">Potassium transport protein</fullName>
    </recommendedName>
</protein>
<evidence type="ECO:0000313" key="10">
    <source>
        <dbReference type="Proteomes" id="UP001320245"/>
    </source>
</evidence>
<keyword evidence="4 8" id="KW-1133">Transmembrane helix</keyword>
<dbReference type="Pfam" id="PF02386">
    <property type="entry name" value="TrkH"/>
    <property type="match status" value="1"/>
</dbReference>
<feature type="transmembrane region" description="Helical" evidence="8">
    <location>
        <begin position="351"/>
        <end position="377"/>
    </location>
</feature>
<keyword evidence="6 8" id="KW-0472">Membrane</keyword>
<comment type="caution">
    <text evidence="9">The sequence shown here is derived from an EMBL/GenBank/DDBJ whole genome shotgun (WGS) entry which is preliminary data.</text>
</comment>
<dbReference type="GO" id="GO:1990573">
    <property type="term" value="P:potassium ion import across plasma membrane"/>
    <property type="evidence" value="ECO:0007669"/>
    <property type="project" value="TreeGrafter"/>
</dbReference>
<evidence type="ECO:0008006" key="11">
    <source>
        <dbReference type="Google" id="ProtNLM"/>
    </source>
</evidence>
<feature type="transmembrane region" description="Helical" evidence="8">
    <location>
        <begin position="145"/>
        <end position="166"/>
    </location>
</feature>
<feature type="region of interest" description="Disordered" evidence="7">
    <location>
        <begin position="235"/>
        <end position="304"/>
    </location>
</feature>
<dbReference type="PANTHER" id="PTHR31064:SF37">
    <property type="entry name" value="TRANSPORTER, PUTATIVE (EUROFUNG)-RELATED"/>
    <property type="match status" value="1"/>
</dbReference>
<evidence type="ECO:0000256" key="7">
    <source>
        <dbReference type="SAM" id="MobiDB-lite"/>
    </source>
</evidence>
<keyword evidence="10" id="KW-1185">Reference proteome</keyword>
<feature type="transmembrane region" description="Helical" evidence="8">
    <location>
        <begin position="490"/>
        <end position="510"/>
    </location>
</feature>
<dbReference type="PANTHER" id="PTHR31064">
    <property type="entry name" value="POTASSIUM TRANSPORT PROTEIN DDB_G0292412-RELATED"/>
    <property type="match status" value="1"/>
</dbReference>
<feature type="compositionally biased region" description="Polar residues" evidence="7">
    <location>
        <begin position="276"/>
        <end position="290"/>
    </location>
</feature>
<proteinExistence type="predicted"/>
<organism evidence="9 10">
    <name type="scientific">Cytospora paraplurivora</name>
    <dbReference type="NCBI Taxonomy" id="2898453"/>
    <lineage>
        <taxon>Eukaryota</taxon>
        <taxon>Fungi</taxon>
        <taxon>Dikarya</taxon>
        <taxon>Ascomycota</taxon>
        <taxon>Pezizomycotina</taxon>
        <taxon>Sordariomycetes</taxon>
        <taxon>Sordariomycetidae</taxon>
        <taxon>Diaporthales</taxon>
        <taxon>Cytosporaceae</taxon>
        <taxon>Cytospora</taxon>
    </lineage>
</organism>
<dbReference type="GO" id="GO:0030007">
    <property type="term" value="P:intracellular potassium ion homeostasis"/>
    <property type="evidence" value="ECO:0007669"/>
    <property type="project" value="TreeGrafter"/>
</dbReference>
<feature type="transmembrane region" description="Helical" evidence="8">
    <location>
        <begin position="541"/>
        <end position="563"/>
    </location>
</feature>
<feature type="region of interest" description="Disordered" evidence="7">
    <location>
        <begin position="588"/>
        <end position="623"/>
    </location>
</feature>
<dbReference type="InterPro" id="IPR051143">
    <property type="entry name" value="TrkH_K-transport"/>
</dbReference>
<dbReference type="InterPro" id="IPR003445">
    <property type="entry name" value="Cat_transpt"/>
</dbReference>
<evidence type="ECO:0000256" key="3">
    <source>
        <dbReference type="ARBA" id="ARBA00022692"/>
    </source>
</evidence>
<feature type="transmembrane region" description="Helical" evidence="8">
    <location>
        <begin position="88"/>
        <end position="106"/>
    </location>
</feature>
<dbReference type="AlphaFoldDB" id="A0AAN9YJV4"/>